<proteinExistence type="predicted"/>
<evidence type="ECO:0000259" key="2">
    <source>
        <dbReference type="Pfam" id="PF06114"/>
    </source>
</evidence>
<dbReference type="Gene3D" id="1.10.10.2910">
    <property type="match status" value="1"/>
</dbReference>
<feature type="region of interest" description="Disordered" evidence="1">
    <location>
        <begin position="386"/>
        <end position="416"/>
    </location>
</feature>
<name>A0A5Q5CDH5_MYCSJ</name>
<evidence type="ECO:0000256" key="1">
    <source>
        <dbReference type="SAM" id="MobiDB-lite"/>
    </source>
</evidence>
<reference evidence="3" key="1">
    <citation type="submission" date="2007-02" db="EMBL/GenBank/DDBJ databases">
        <title>Complete sequence of Mycobacterium sp. JLS.</title>
        <authorList>
            <consortium name="US DOE Joint Genome Institute"/>
            <person name="Copeland A."/>
            <person name="Lucas S."/>
            <person name="Lapidus A."/>
            <person name="Barry K."/>
            <person name="Detter J.C."/>
            <person name="Glavina del Rio T."/>
            <person name="Hammon N."/>
            <person name="Israni S."/>
            <person name="Dalin E."/>
            <person name="Tice H."/>
            <person name="Pitluck S."/>
            <person name="Chain P."/>
            <person name="Malfatti S."/>
            <person name="Shin M."/>
            <person name="Vergez L."/>
            <person name="Schmutz J."/>
            <person name="Larimer F."/>
            <person name="Land M."/>
            <person name="Hauser L."/>
            <person name="Kyrpides N."/>
            <person name="Mikhailova N."/>
            <person name="Miller C.D."/>
            <person name="Anderson A.J."/>
            <person name="Sims R.C."/>
            <person name="Richardson P."/>
        </authorList>
    </citation>
    <scope>NUCLEOTIDE SEQUENCE [LARGE SCALE GENOMIC DNA]</scope>
    <source>
        <strain evidence="3">JLS</strain>
    </source>
</reference>
<organism evidence="3">
    <name type="scientific">Mycobacterium sp. (strain JLS)</name>
    <dbReference type="NCBI Taxonomy" id="164757"/>
    <lineage>
        <taxon>Bacteria</taxon>
        <taxon>Bacillati</taxon>
        <taxon>Actinomycetota</taxon>
        <taxon>Actinomycetes</taxon>
        <taxon>Mycobacteriales</taxon>
        <taxon>Mycobacteriaceae</taxon>
        <taxon>Mycobacterium</taxon>
    </lineage>
</organism>
<sequence length="416" mass="45974">MTTVEVFGVRVRQARVLRRLSGTAVMDHMGWRSPRQTRLEQAETALLDATEFDRLATLLRFPAAFFTTAPVSRVFAHDLLFRAPKSTTVTEKEYLAVFANVVGDLLDQLNGQAKLPAVRLEPLPAGTDVVTAAAQARQWLGVEAGVPIKSLTYELEAAGVPVVLRMKHSRISGSVDWDSEDEDPAGALTEKHLGCSARTGAYRERPVVLLRALDSWERTRWTIAHEIGHLVLHRYGDVSDEEEREASRFASELLAPAEAIAPEIPVAPTLNDLVDVKLKWRISLGALILHLRESKLIDNARAETLQKQLYTRINTDTGHTWGKTEPGWDARKPERPRLLRKWIEACYGTASAEALMAHNLIFPADLMADVLAGQRDAPGRARLRVARAKSADDGDGEGPGDGGQIVVPFERARRQA</sequence>
<feature type="domain" description="IrrE N-terminal-like" evidence="2">
    <location>
        <begin position="203"/>
        <end position="287"/>
    </location>
</feature>
<dbReference type="PANTHER" id="PTHR43236">
    <property type="entry name" value="ANTITOXIN HIGA1"/>
    <property type="match status" value="1"/>
</dbReference>
<evidence type="ECO:0000313" key="3">
    <source>
        <dbReference type="EMBL" id="ABN97227.1"/>
    </source>
</evidence>
<dbReference type="KEGG" id="mjl:Mjls_1425"/>
<dbReference type="Pfam" id="PF06114">
    <property type="entry name" value="Peptidase_M78"/>
    <property type="match status" value="1"/>
</dbReference>
<dbReference type="InterPro" id="IPR010359">
    <property type="entry name" value="IrrE_HExxH"/>
</dbReference>
<gene>
    <name evidence="3" type="ordered locus">Mjls_1425</name>
</gene>
<protein>
    <recommendedName>
        <fullName evidence="2">IrrE N-terminal-like domain-containing protein</fullName>
    </recommendedName>
</protein>
<accession>A0A5Q5CDH5</accession>
<dbReference type="InterPro" id="IPR052345">
    <property type="entry name" value="Rad_response_metalloprotease"/>
</dbReference>
<dbReference type="AlphaFoldDB" id="A0A5Q5CDH5"/>
<dbReference type="PANTHER" id="PTHR43236:SF1">
    <property type="entry name" value="BLL7220 PROTEIN"/>
    <property type="match status" value="1"/>
</dbReference>
<dbReference type="EMBL" id="CP000580">
    <property type="protein sequence ID" value="ABN97227.1"/>
    <property type="molecule type" value="Genomic_DNA"/>
</dbReference>